<name>A0A6C0ARR5_9ZZZZ</name>
<dbReference type="EMBL" id="MN740764">
    <property type="protein sequence ID" value="QHS82276.1"/>
    <property type="molecule type" value="Genomic_DNA"/>
</dbReference>
<proteinExistence type="predicted"/>
<sequence>MDEYLYHGTSSVYIPYLLQNGLSGEYPDNVYKKLLRLWKWMRRQEIPWDLDITLQELDYIEKFFNRRDFIQISLTTRLDTAQEYINSDRIGGEGISFLLSVFVKNWEKIKIHDLYPKTIDDLKFILNFFSRQTGIILAFKKNDLISLLPKECSSPTNILKNTDVPEGMTSIKRIRVITCLTQSQFNSQCYKKQDEIFFDQPIPADFIYVYQNILTPPIKLSSKKIIISPGVTNQDLSIILEEIHDIERHDIEIHDIETHDLKMRNVTSPIPQNIGLPIPQNIIIGGTRKKKHLKYQKSRRKRRTKKYRKFRATHKLKII</sequence>
<accession>A0A6C0ARR5</accession>
<evidence type="ECO:0000313" key="1">
    <source>
        <dbReference type="EMBL" id="QHS82276.1"/>
    </source>
</evidence>
<reference evidence="1" key="1">
    <citation type="journal article" date="2020" name="Nature">
        <title>Giant virus diversity and host interactions through global metagenomics.</title>
        <authorList>
            <person name="Schulz F."/>
            <person name="Roux S."/>
            <person name="Paez-Espino D."/>
            <person name="Jungbluth S."/>
            <person name="Walsh D.A."/>
            <person name="Denef V.J."/>
            <person name="McMahon K.D."/>
            <person name="Konstantinidis K.T."/>
            <person name="Eloe-Fadrosh E.A."/>
            <person name="Kyrpides N.C."/>
            <person name="Woyke T."/>
        </authorList>
    </citation>
    <scope>NUCLEOTIDE SEQUENCE</scope>
    <source>
        <strain evidence="1">GVMAG-S-1101165-79</strain>
    </source>
</reference>
<protein>
    <submittedName>
        <fullName evidence="1">Uncharacterized protein</fullName>
    </submittedName>
</protein>
<dbReference type="AlphaFoldDB" id="A0A6C0ARR5"/>
<organism evidence="1">
    <name type="scientific">viral metagenome</name>
    <dbReference type="NCBI Taxonomy" id="1070528"/>
    <lineage>
        <taxon>unclassified sequences</taxon>
        <taxon>metagenomes</taxon>
        <taxon>organismal metagenomes</taxon>
    </lineage>
</organism>